<dbReference type="InterPro" id="IPR036291">
    <property type="entry name" value="NAD(P)-bd_dom_sf"/>
</dbReference>
<evidence type="ECO:0000313" key="5">
    <source>
        <dbReference type="Proteomes" id="UP000813444"/>
    </source>
</evidence>
<keyword evidence="3" id="KW-0560">Oxidoreductase</keyword>
<organism evidence="4 5">
    <name type="scientific">Stachybotrys elegans</name>
    <dbReference type="NCBI Taxonomy" id="80388"/>
    <lineage>
        <taxon>Eukaryota</taxon>
        <taxon>Fungi</taxon>
        <taxon>Dikarya</taxon>
        <taxon>Ascomycota</taxon>
        <taxon>Pezizomycotina</taxon>
        <taxon>Sordariomycetes</taxon>
        <taxon>Hypocreomycetidae</taxon>
        <taxon>Hypocreales</taxon>
        <taxon>Stachybotryaceae</taxon>
        <taxon>Stachybotrys</taxon>
    </lineage>
</organism>
<evidence type="ECO:0000256" key="1">
    <source>
        <dbReference type="ARBA" id="ARBA00006484"/>
    </source>
</evidence>
<accession>A0A8K0SX77</accession>
<dbReference type="PRINTS" id="PR00080">
    <property type="entry name" value="SDRFAMILY"/>
</dbReference>
<dbReference type="PROSITE" id="PS00061">
    <property type="entry name" value="ADH_SHORT"/>
    <property type="match status" value="1"/>
</dbReference>
<dbReference type="InterPro" id="IPR020904">
    <property type="entry name" value="Sc_DH/Rdtase_CS"/>
</dbReference>
<dbReference type="OrthoDB" id="47007at2759"/>
<dbReference type="InterPro" id="IPR002347">
    <property type="entry name" value="SDR_fam"/>
</dbReference>
<keyword evidence="5" id="KW-1185">Reference proteome</keyword>
<keyword evidence="2" id="KW-0521">NADP</keyword>
<dbReference type="FunFam" id="3.40.50.720:FF:000084">
    <property type="entry name" value="Short-chain dehydrogenase reductase"/>
    <property type="match status" value="1"/>
</dbReference>
<name>A0A8K0SX77_9HYPO</name>
<dbReference type="GO" id="GO:0016614">
    <property type="term" value="F:oxidoreductase activity, acting on CH-OH group of donors"/>
    <property type="evidence" value="ECO:0007669"/>
    <property type="project" value="UniProtKB-ARBA"/>
</dbReference>
<dbReference type="AlphaFoldDB" id="A0A8K0SX77"/>
<protein>
    <submittedName>
        <fullName evidence="4">Short-chain alcohol dehydrogenase like protein</fullName>
    </submittedName>
</protein>
<evidence type="ECO:0000256" key="3">
    <source>
        <dbReference type="ARBA" id="ARBA00023002"/>
    </source>
</evidence>
<comment type="similarity">
    <text evidence="1">Belongs to the short-chain dehydrogenases/reductases (SDR) family.</text>
</comment>
<dbReference type="Pfam" id="PF13561">
    <property type="entry name" value="adh_short_C2"/>
    <property type="match status" value="1"/>
</dbReference>
<sequence length="306" mass="32712">MNSNNGKDYPNVKLIDPINRYKDFEITFPPPAFPQLQRDFENPPDSGEKTYKGRGRLQGLKALVTGGDSGIGRAVVLAFLREGATVAINYLPAEEPDVDDFSRFLAKEGLSVERIPGDLRNERFCDTLVNWAAHRMGGLDILVNNAGMFPLLDPNSPPSFSTADLKACFETNVYAPYFLVRAAIQVMPRGGSIIFTASGVVTDPHGFGVEYGASKGAVTYMVRGLAQQLASRGIRVNGVAPGFTYTPLAAAAGAVPGLVEQFAATFPFQRLAQPAELAPLYVSLADPVQSYTSGEIFAATGGSIGV</sequence>
<proteinExistence type="inferred from homology"/>
<comment type="caution">
    <text evidence="4">The sequence shown here is derived from an EMBL/GenBank/DDBJ whole genome shotgun (WGS) entry which is preliminary data.</text>
</comment>
<evidence type="ECO:0000256" key="2">
    <source>
        <dbReference type="ARBA" id="ARBA00022857"/>
    </source>
</evidence>
<dbReference type="EMBL" id="JAGPNK010000003">
    <property type="protein sequence ID" value="KAH7324150.1"/>
    <property type="molecule type" value="Genomic_DNA"/>
</dbReference>
<dbReference type="Gene3D" id="3.40.50.720">
    <property type="entry name" value="NAD(P)-binding Rossmann-like Domain"/>
    <property type="match status" value="1"/>
</dbReference>
<reference evidence="4" key="1">
    <citation type="journal article" date="2021" name="Nat. Commun.">
        <title>Genetic determinants of endophytism in the Arabidopsis root mycobiome.</title>
        <authorList>
            <person name="Mesny F."/>
            <person name="Miyauchi S."/>
            <person name="Thiergart T."/>
            <person name="Pickel B."/>
            <person name="Atanasova L."/>
            <person name="Karlsson M."/>
            <person name="Huettel B."/>
            <person name="Barry K.W."/>
            <person name="Haridas S."/>
            <person name="Chen C."/>
            <person name="Bauer D."/>
            <person name="Andreopoulos W."/>
            <person name="Pangilinan J."/>
            <person name="LaButti K."/>
            <person name="Riley R."/>
            <person name="Lipzen A."/>
            <person name="Clum A."/>
            <person name="Drula E."/>
            <person name="Henrissat B."/>
            <person name="Kohler A."/>
            <person name="Grigoriev I.V."/>
            <person name="Martin F.M."/>
            <person name="Hacquard S."/>
        </authorList>
    </citation>
    <scope>NUCLEOTIDE SEQUENCE</scope>
    <source>
        <strain evidence="4">MPI-CAGE-CH-0235</strain>
    </source>
</reference>
<dbReference type="PANTHER" id="PTHR48107">
    <property type="entry name" value="NADPH-DEPENDENT ALDEHYDE REDUCTASE-LIKE PROTEIN, CHLOROPLASTIC-RELATED"/>
    <property type="match status" value="1"/>
</dbReference>
<dbReference type="PRINTS" id="PR00081">
    <property type="entry name" value="GDHRDH"/>
</dbReference>
<dbReference type="PANTHER" id="PTHR48107:SF16">
    <property type="entry name" value="NADPH-DEPENDENT ALDEHYDE REDUCTASE 1, CHLOROPLASTIC"/>
    <property type="match status" value="1"/>
</dbReference>
<gene>
    <name evidence="4" type="ORF">B0I35DRAFT_423616</name>
</gene>
<evidence type="ECO:0000313" key="4">
    <source>
        <dbReference type="EMBL" id="KAH7324150.1"/>
    </source>
</evidence>
<dbReference type="Proteomes" id="UP000813444">
    <property type="component" value="Unassembled WGS sequence"/>
</dbReference>
<dbReference type="SUPFAM" id="SSF51735">
    <property type="entry name" value="NAD(P)-binding Rossmann-fold domains"/>
    <property type="match status" value="1"/>
</dbReference>